<evidence type="ECO:0000313" key="5">
    <source>
        <dbReference type="Proteomes" id="UP000255066"/>
    </source>
</evidence>
<proteinExistence type="predicted"/>
<organism evidence="3 5">
    <name type="scientific">Legionella birminghamensis</name>
    <dbReference type="NCBI Taxonomy" id="28083"/>
    <lineage>
        <taxon>Bacteria</taxon>
        <taxon>Pseudomonadati</taxon>
        <taxon>Pseudomonadota</taxon>
        <taxon>Gammaproteobacteria</taxon>
        <taxon>Legionellales</taxon>
        <taxon>Legionellaceae</taxon>
        <taxon>Legionella</taxon>
    </lineage>
</organism>
<evidence type="ECO:0000313" key="4">
    <source>
        <dbReference type="Proteomes" id="UP000054735"/>
    </source>
</evidence>
<evidence type="ECO:0000313" key="3">
    <source>
        <dbReference type="EMBL" id="STX30907.1"/>
    </source>
</evidence>
<dbReference type="Gene3D" id="3.30.2430.10">
    <property type="entry name" value="phosphothreonine lyase"/>
    <property type="match status" value="1"/>
</dbReference>
<dbReference type="InterPro" id="IPR038498">
    <property type="entry name" value="OspF/SpvC_sf"/>
</dbReference>
<dbReference type="AlphaFoldDB" id="A0A378I6S6"/>
<reference evidence="3 5" key="2">
    <citation type="submission" date="2018-06" db="EMBL/GenBank/DDBJ databases">
        <authorList>
            <consortium name="Pathogen Informatics"/>
            <person name="Doyle S."/>
        </authorList>
    </citation>
    <scope>NUCLEOTIDE SEQUENCE [LARGE SCALE GENOMIC DNA]</scope>
    <source>
        <strain evidence="3 5">NCTC12437</strain>
    </source>
</reference>
<name>A0A378I6S6_9GAMM</name>
<accession>A0A378I6S6</accession>
<dbReference type="Proteomes" id="UP000255066">
    <property type="component" value="Unassembled WGS sequence"/>
</dbReference>
<dbReference type="EMBL" id="LNXT01000048">
    <property type="protein sequence ID" value="KTC68377.1"/>
    <property type="molecule type" value="Genomic_DNA"/>
</dbReference>
<dbReference type="EMBL" id="UGNW01000001">
    <property type="protein sequence ID" value="STX30907.1"/>
    <property type="molecule type" value="Genomic_DNA"/>
</dbReference>
<dbReference type="Proteomes" id="UP000054735">
    <property type="component" value="Unassembled WGS sequence"/>
</dbReference>
<keyword evidence="4" id="KW-1185">Reference proteome</keyword>
<dbReference type="OrthoDB" id="5643032at2"/>
<feature type="region of interest" description="Disordered" evidence="1">
    <location>
        <begin position="288"/>
        <end position="307"/>
    </location>
</feature>
<dbReference type="STRING" id="28083.Lbir_2979"/>
<gene>
    <name evidence="2" type="ORF">Lbir_2979</name>
    <name evidence="3" type="ORF">NCTC12437_00674</name>
</gene>
<evidence type="ECO:0000256" key="1">
    <source>
        <dbReference type="SAM" id="MobiDB-lite"/>
    </source>
</evidence>
<evidence type="ECO:0000313" key="2">
    <source>
        <dbReference type="EMBL" id="KTC68377.1"/>
    </source>
</evidence>
<sequence length="307" mass="35442">MDYRNLIDANLKRQHEQTFRNTSSESFQLAAGVFMLFTRKDWQGKQIQTLEDNWKAHISVSSGQLAEAWNLLYPLLHNKAGKFKIINQELLSEAIDVNQKKLDYARQEYQRFLTSYHSNQMGHSETLDLAYQLSPDPSQIPKVSTTKKLREYIEKRFQDYINDLAAKVEENQRLSKGMQITVYIPPGEEENYQNLLIEIEARLSREEIKPGEIYPSDRQLGIYTSVRHPGKNHVMAVGAASYNPDQIPDPFRPMPIQGNKPIRSGKDRTPDLQAGKVKTEVLRQQLGMLKQQEGALEPNRQFNNKQP</sequence>
<dbReference type="RefSeq" id="WP_058524944.1">
    <property type="nucleotide sequence ID" value="NZ_CAAAHV010000010.1"/>
</dbReference>
<protein>
    <submittedName>
        <fullName evidence="3">Uncharacterized protein</fullName>
    </submittedName>
</protein>
<reference evidence="2 4" key="1">
    <citation type="submission" date="2015-11" db="EMBL/GenBank/DDBJ databases">
        <title>Genomic analysis of 38 Legionella species identifies large and diverse effector repertoires.</title>
        <authorList>
            <person name="Burstein D."/>
            <person name="Amaro F."/>
            <person name="Zusman T."/>
            <person name="Lifshitz Z."/>
            <person name="Cohen O."/>
            <person name="Gilbert J.A."/>
            <person name="Pupko T."/>
            <person name="Shuman H.A."/>
            <person name="Segal G."/>
        </authorList>
    </citation>
    <scope>NUCLEOTIDE SEQUENCE [LARGE SCALE GENOMIC DNA]</scope>
    <source>
        <strain evidence="2 4">CDC#1407-AL-14</strain>
    </source>
</reference>